<dbReference type="RefSeq" id="WP_277090080.1">
    <property type="nucleotide sequence ID" value="NZ_JAKVJG010000001.1"/>
</dbReference>
<evidence type="ECO:0000256" key="1">
    <source>
        <dbReference type="SAM" id="MobiDB-lite"/>
    </source>
</evidence>
<reference evidence="3" key="1">
    <citation type="submission" date="2023-08" db="EMBL/GenBank/DDBJ databases">
        <title>Emergence of clinically-relevant ST2 carbapenem-resistant Acinetobacter baumannii strains in hospital sewages in Zhejiang, East of China.</title>
        <authorList>
            <person name="Kaichao C."/>
            <person name="Zhang R."/>
        </authorList>
    </citation>
    <scope>NUCLEOTIDE SEQUENCE</scope>
    <source>
        <strain evidence="3">M-SY-60</strain>
    </source>
</reference>
<feature type="chain" id="PRO_5044015472" evidence="2">
    <location>
        <begin position="21"/>
        <end position="163"/>
    </location>
</feature>
<dbReference type="EMBL" id="JAVIDA010000003">
    <property type="protein sequence ID" value="MDQ9070470.1"/>
    <property type="molecule type" value="Genomic_DNA"/>
</dbReference>
<evidence type="ECO:0000256" key="2">
    <source>
        <dbReference type="SAM" id="SignalP"/>
    </source>
</evidence>
<gene>
    <name evidence="3" type="ORF">RFH51_03215</name>
</gene>
<sequence length="163" mass="17880">MMNKKLLLCGLIASGLLLTACVKKETPKEDEQEKVETQQQTEQPAKFENLQEVEQHPQQPVDNSIPTRVEVDHEETNNTTTTIRREYHDSASEQHDDAKPRAEQVSAREDVKPKAESVKPKAESTLQNNGDSAQSKPAKPKAAQSEDDAVAAAIAAATPALKN</sequence>
<proteinExistence type="predicted"/>
<feature type="signal peptide" evidence="2">
    <location>
        <begin position="1"/>
        <end position="20"/>
    </location>
</feature>
<name>A0AAW8JDP8_9GAMM</name>
<feature type="region of interest" description="Disordered" evidence="1">
    <location>
        <begin position="25"/>
        <end position="150"/>
    </location>
</feature>
<feature type="compositionally biased region" description="Polar residues" evidence="1">
    <location>
        <begin position="56"/>
        <end position="66"/>
    </location>
</feature>
<comment type="caution">
    <text evidence="3">The sequence shown here is derived from an EMBL/GenBank/DDBJ whole genome shotgun (WGS) entry which is preliminary data.</text>
</comment>
<accession>A0AAW8JDP8</accession>
<dbReference type="AlphaFoldDB" id="A0AAW8JDP8"/>
<keyword evidence="2" id="KW-0732">Signal</keyword>
<protein>
    <submittedName>
        <fullName evidence="3">Internalin</fullName>
    </submittedName>
</protein>
<feature type="compositionally biased region" description="Basic and acidic residues" evidence="1">
    <location>
        <begin position="83"/>
        <end position="122"/>
    </location>
</feature>
<organism evidence="3 4">
    <name type="scientific">Acinetobacter gerneri</name>
    <dbReference type="NCBI Taxonomy" id="202952"/>
    <lineage>
        <taxon>Bacteria</taxon>
        <taxon>Pseudomonadati</taxon>
        <taxon>Pseudomonadota</taxon>
        <taxon>Gammaproteobacteria</taxon>
        <taxon>Moraxellales</taxon>
        <taxon>Moraxellaceae</taxon>
        <taxon>Acinetobacter</taxon>
    </lineage>
</organism>
<dbReference type="PROSITE" id="PS51257">
    <property type="entry name" value="PROKAR_LIPOPROTEIN"/>
    <property type="match status" value="1"/>
</dbReference>
<dbReference type="Proteomes" id="UP001243195">
    <property type="component" value="Unassembled WGS sequence"/>
</dbReference>
<evidence type="ECO:0000313" key="3">
    <source>
        <dbReference type="EMBL" id="MDQ9070470.1"/>
    </source>
</evidence>
<feature type="compositionally biased region" description="Low complexity" evidence="1">
    <location>
        <begin position="132"/>
        <end position="143"/>
    </location>
</feature>
<feature type="compositionally biased region" description="Basic and acidic residues" evidence="1">
    <location>
        <begin position="25"/>
        <end position="36"/>
    </location>
</feature>
<evidence type="ECO:0000313" key="4">
    <source>
        <dbReference type="Proteomes" id="UP001243195"/>
    </source>
</evidence>